<feature type="transmembrane region" description="Helical" evidence="1">
    <location>
        <begin position="122"/>
        <end position="145"/>
    </location>
</feature>
<dbReference type="OrthoDB" id="72269at2759"/>
<feature type="transmembrane region" description="Helical" evidence="1">
    <location>
        <begin position="301"/>
        <end position="326"/>
    </location>
</feature>
<keyword evidence="1" id="KW-1133">Transmembrane helix</keyword>
<sequence>MEMRKAAKFVAVMLPFTVFTLVAVRGILVLPTVTGVKESVVEGTCRHPHIELSNSARPYTGWLVVDKQLCILVEIFYQSFQPLGLRFTQHLLWGLPSLIMVTLLEGARRDRPWYFNSLFLGILYQLWTIGLALSILWAPFVILFLRGASKAPVPRRDAEGALVALLVGYYIPTAVMFTTQSAIATALWQPFPVYIATVQYLWSKFRSTGSRSPPVVGVQGALVVTILTASAVQFYTLYPNLSSLTVSSVWEWLPIWSMPSQAGFVMPRDEAVRGLLQYDAFTAYCSTVAAGLFMMDSVGNALLWLAFAPIGILLLSPGGFIAAMWIQRERMLIVKKSE</sequence>
<evidence type="ECO:0000313" key="3">
    <source>
        <dbReference type="Proteomes" id="UP000054097"/>
    </source>
</evidence>
<feature type="transmembrane region" description="Helical" evidence="1">
    <location>
        <begin position="157"/>
        <end position="177"/>
    </location>
</feature>
<keyword evidence="1" id="KW-0812">Transmembrane</keyword>
<dbReference type="Proteomes" id="UP000054097">
    <property type="component" value="Unassembled WGS sequence"/>
</dbReference>
<dbReference type="EMBL" id="KN824280">
    <property type="protein sequence ID" value="KIM32421.1"/>
    <property type="molecule type" value="Genomic_DNA"/>
</dbReference>
<feature type="transmembrane region" description="Helical" evidence="1">
    <location>
        <begin position="183"/>
        <end position="202"/>
    </location>
</feature>
<dbReference type="STRING" id="933852.A0A0C3BLS5"/>
<evidence type="ECO:0000313" key="2">
    <source>
        <dbReference type="EMBL" id="KIM32421.1"/>
    </source>
</evidence>
<proteinExistence type="predicted"/>
<organism evidence="2 3">
    <name type="scientific">Serendipita vermifera MAFF 305830</name>
    <dbReference type="NCBI Taxonomy" id="933852"/>
    <lineage>
        <taxon>Eukaryota</taxon>
        <taxon>Fungi</taxon>
        <taxon>Dikarya</taxon>
        <taxon>Basidiomycota</taxon>
        <taxon>Agaricomycotina</taxon>
        <taxon>Agaricomycetes</taxon>
        <taxon>Sebacinales</taxon>
        <taxon>Serendipitaceae</taxon>
        <taxon>Serendipita</taxon>
    </lineage>
</organism>
<reference evidence="3" key="2">
    <citation type="submission" date="2015-01" db="EMBL/GenBank/DDBJ databases">
        <title>Evolutionary Origins and Diversification of the Mycorrhizal Mutualists.</title>
        <authorList>
            <consortium name="DOE Joint Genome Institute"/>
            <consortium name="Mycorrhizal Genomics Consortium"/>
            <person name="Kohler A."/>
            <person name="Kuo A."/>
            <person name="Nagy L.G."/>
            <person name="Floudas D."/>
            <person name="Copeland A."/>
            <person name="Barry K.W."/>
            <person name="Cichocki N."/>
            <person name="Veneault-Fourrey C."/>
            <person name="LaButti K."/>
            <person name="Lindquist E.A."/>
            <person name="Lipzen A."/>
            <person name="Lundell T."/>
            <person name="Morin E."/>
            <person name="Murat C."/>
            <person name="Riley R."/>
            <person name="Ohm R."/>
            <person name="Sun H."/>
            <person name="Tunlid A."/>
            <person name="Henrissat B."/>
            <person name="Grigoriev I.V."/>
            <person name="Hibbett D.S."/>
            <person name="Martin F."/>
        </authorList>
    </citation>
    <scope>NUCLEOTIDE SEQUENCE [LARGE SCALE GENOMIC DNA]</scope>
    <source>
        <strain evidence="3">MAFF 305830</strain>
    </source>
</reference>
<dbReference type="HOGENOM" id="CLU_051717_0_0_1"/>
<feature type="transmembrane region" description="Helical" evidence="1">
    <location>
        <begin position="214"/>
        <end position="237"/>
    </location>
</feature>
<keyword evidence="3" id="KW-1185">Reference proteome</keyword>
<accession>A0A0C3BLS5</accession>
<gene>
    <name evidence="2" type="ORF">M408DRAFT_20719</name>
</gene>
<name>A0A0C3BLS5_SERVB</name>
<evidence type="ECO:0000256" key="1">
    <source>
        <dbReference type="SAM" id="Phobius"/>
    </source>
</evidence>
<reference evidence="2 3" key="1">
    <citation type="submission" date="2014-04" db="EMBL/GenBank/DDBJ databases">
        <authorList>
            <consortium name="DOE Joint Genome Institute"/>
            <person name="Kuo A."/>
            <person name="Zuccaro A."/>
            <person name="Kohler A."/>
            <person name="Nagy L.G."/>
            <person name="Floudas D."/>
            <person name="Copeland A."/>
            <person name="Barry K.W."/>
            <person name="Cichocki N."/>
            <person name="Veneault-Fourrey C."/>
            <person name="LaButti K."/>
            <person name="Lindquist E.A."/>
            <person name="Lipzen A."/>
            <person name="Lundell T."/>
            <person name="Morin E."/>
            <person name="Murat C."/>
            <person name="Sun H."/>
            <person name="Tunlid A."/>
            <person name="Henrissat B."/>
            <person name="Grigoriev I.V."/>
            <person name="Hibbett D.S."/>
            <person name="Martin F."/>
            <person name="Nordberg H.P."/>
            <person name="Cantor M.N."/>
            <person name="Hua S.X."/>
        </authorList>
    </citation>
    <scope>NUCLEOTIDE SEQUENCE [LARGE SCALE GENOMIC DNA]</scope>
    <source>
        <strain evidence="2 3">MAFF 305830</strain>
    </source>
</reference>
<keyword evidence="1" id="KW-0472">Membrane</keyword>
<protein>
    <submittedName>
        <fullName evidence="2">Uncharacterized protein</fullName>
    </submittedName>
</protein>
<dbReference type="AlphaFoldDB" id="A0A0C3BLS5"/>